<evidence type="ECO:0000313" key="1">
    <source>
        <dbReference type="EMBL" id="KAK1479338.1"/>
    </source>
</evidence>
<accession>A0ABQ9QNJ3</accession>
<comment type="caution">
    <text evidence="1">The sequence shown here is derived from an EMBL/GenBank/DDBJ whole genome shotgun (WGS) entry which is preliminary data.</text>
</comment>
<feature type="non-terminal residue" evidence="1">
    <location>
        <position position="1"/>
    </location>
</feature>
<dbReference type="GeneID" id="85414922"/>
<protein>
    <submittedName>
        <fullName evidence="1">Uncharacterized protein</fullName>
    </submittedName>
</protein>
<dbReference type="Proteomes" id="UP001227543">
    <property type="component" value="Unassembled WGS sequence"/>
</dbReference>
<proteinExistence type="predicted"/>
<sequence length="281" mass="31584">NTTTQHAAHVPPTHPSAWCCRSASSSLLCACKEQLDAWFIRRVSLPNQSQVTSIGRALVNLSACSSNVRYSNGLMRSGPDRFLLVPRLPKSPDCRHANNFVMWQVPARPPASPPSSFSHLSPRPLCVSHNSTRRRDAQHVIKAQPHFFVVMAPDFVRRSYCAATKQFRHRSRVPRPLLHAFMSFARLRVMISRIIREPFSSSPDSLAAASHVPNVCLIALCTDQRSSRKAGQSLALPELRGVLRVSLRNQFESLCDRISKLISTTYSIMNMRSQNKVDLFR</sequence>
<gene>
    <name evidence="1" type="ORF">CTAM01_14685</name>
</gene>
<evidence type="ECO:0000313" key="2">
    <source>
        <dbReference type="Proteomes" id="UP001227543"/>
    </source>
</evidence>
<name>A0ABQ9QNJ3_9PEZI</name>
<dbReference type="RefSeq" id="XP_060374706.1">
    <property type="nucleotide sequence ID" value="XM_060530684.1"/>
</dbReference>
<dbReference type="EMBL" id="MLFU01000131">
    <property type="protein sequence ID" value="KAK1479338.1"/>
    <property type="molecule type" value="Genomic_DNA"/>
</dbReference>
<organism evidence="1 2">
    <name type="scientific">Colletotrichum tamarilloi</name>
    <dbReference type="NCBI Taxonomy" id="1209934"/>
    <lineage>
        <taxon>Eukaryota</taxon>
        <taxon>Fungi</taxon>
        <taxon>Dikarya</taxon>
        <taxon>Ascomycota</taxon>
        <taxon>Pezizomycotina</taxon>
        <taxon>Sordariomycetes</taxon>
        <taxon>Hypocreomycetidae</taxon>
        <taxon>Glomerellales</taxon>
        <taxon>Glomerellaceae</taxon>
        <taxon>Colletotrichum</taxon>
        <taxon>Colletotrichum acutatum species complex</taxon>
    </lineage>
</organism>
<keyword evidence="2" id="KW-1185">Reference proteome</keyword>
<reference evidence="1 2" key="1">
    <citation type="submission" date="2016-10" db="EMBL/GenBank/DDBJ databases">
        <title>The genome sequence of Colletotrichum fioriniae PJ7.</title>
        <authorList>
            <person name="Baroncelli R."/>
        </authorList>
    </citation>
    <scope>NUCLEOTIDE SEQUENCE [LARGE SCALE GENOMIC DNA]</scope>
    <source>
        <strain evidence="1 2">Tom-12</strain>
    </source>
</reference>